<dbReference type="InterPro" id="IPR002143">
    <property type="entry name" value="Ribosomal_uL1"/>
</dbReference>
<evidence type="ECO:0000256" key="6">
    <source>
        <dbReference type="ARBA" id="ARBA00022845"/>
    </source>
</evidence>
<dbReference type="NCBIfam" id="NF003244">
    <property type="entry name" value="PRK04203.1"/>
    <property type="match status" value="1"/>
</dbReference>
<evidence type="ECO:0000256" key="1">
    <source>
        <dbReference type="ARBA" id="ARBA00010531"/>
    </source>
</evidence>
<dbReference type="InterPro" id="IPR028364">
    <property type="entry name" value="Ribosomal_uL1/biogenesis"/>
</dbReference>
<dbReference type="FunFam" id="3.40.50.790:FF:000005">
    <property type="entry name" value="50S ribosomal protein L1"/>
    <property type="match status" value="1"/>
</dbReference>
<dbReference type="RefSeq" id="WP_048092237.1">
    <property type="nucleotide sequence ID" value="NZ_CP009552.1"/>
</dbReference>
<comment type="function">
    <text evidence="11">Binds directly to 23S rRNA. Probably involved in E site tRNA release.</text>
</comment>
<keyword evidence="4 11" id="KW-0820">tRNA-binding</keyword>
<dbReference type="CDD" id="cd00403">
    <property type="entry name" value="Ribosomal_L1"/>
    <property type="match status" value="1"/>
</dbReference>
<evidence type="ECO:0000256" key="3">
    <source>
        <dbReference type="ARBA" id="ARBA00022491"/>
    </source>
</evidence>
<dbReference type="eggNOG" id="arCOG04289">
    <property type="taxonomic scope" value="Archaea"/>
</dbReference>
<evidence type="ECO:0000256" key="11">
    <source>
        <dbReference type="HAMAP-Rule" id="MF_01318"/>
    </source>
</evidence>
<dbReference type="SUPFAM" id="SSF56808">
    <property type="entry name" value="Ribosomal protein L1"/>
    <property type="match status" value="1"/>
</dbReference>
<evidence type="ECO:0000256" key="9">
    <source>
        <dbReference type="ARBA" id="ARBA00023274"/>
    </source>
</evidence>
<dbReference type="InterPro" id="IPR023674">
    <property type="entry name" value="Ribosomal_uL1-like"/>
</dbReference>
<evidence type="ECO:0000256" key="2">
    <source>
        <dbReference type="ARBA" id="ARBA00011838"/>
    </source>
</evidence>
<keyword evidence="3 11" id="KW-0678">Repressor</keyword>
<dbReference type="GO" id="GO:0015934">
    <property type="term" value="C:large ribosomal subunit"/>
    <property type="evidence" value="ECO:0007669"/>
    <property type="project" value="InterPro"/>
</dbReference>
<dbReference type="Pfam" id="PF00687">
    <property type="entry name" value="Ribosomal_L1"/>
    <property type="match status" value="1"/>
</dbReference>
<dbReference type="InterPro" id="IPR023669">
    <property type="entry name" value="Ribosomal_uL1_arc"/>
</dbReference>
<dbReference type="HAMAP" id="MF_01318_A">
    <property type="entry name" value="Ribosomal_uL1_A"/>
    <property type="match status" value="1"/>
</dbReference>
<organism evidence="13 14">
    <name type="scientific">Geoglobus acetivorans</name>
    <dbReference type="NCBI Taxonomy" id="565033"/>
    <lineage>
        <taxon>Archaea</taxon>
        <taxon>Methanobacteriati</taxon>
        <taxon>Methanobacteriota</taxon>
        <taxon>Archaeoglobi</taxon>
        <taxon>Archaeoglobales</taxon>
        <taxon>Archaeoglobaceae</taxon>
        <taxon>Geoglobus</taxon>
    </lineage>
</organism>
<dbReference type="KEGG" id="gac:GACE_1396"/>
<keyword evidence="8 11" id="KW-0689">Ribosomal protein</keyword>
<evidence type="ECO:0000256" key="12">
    <source>
        <dbReference type="RuleBase" id="RU000659"/>
    </source>
</evidence>
<dbReference type="InterPro" id="IPR023673">
    <property type="entry name" value="Ribosomal_uL1_CS"/>
</dbReference>
<keyword evidence="5 11" id="KW-0699">rRNA-binding</keyword>
<protein>
    <recommendedName>
        <fullName evidence="11">Large ribosomal subunit protein uL1</fullName>
    </recommendedName>
</protein>
<comment type="function">
    <text evidence="11">Protein L1 is also a translational repressor protein, it controls the translation of its operon by binding to its mRNA.</text>
</comment>
<comment type="function">
    <text evidence="10">Probably involved in E site tRNA release. Binds directly to 23S rRNA.</text>
</comment>
<comment type="subunit">
    <text evidence="2 11">Part of the 50S ribosomal subunit.</text>
</comment>
<dbReference type="GO" id="GO:0000049">
    <property type="term" value="F:tRNA binding"/>
    <property type="evidence" value="ECO:0007669"/>
    <property type="project" value="UniProtKB-KW"/>
</dbReference>
<evidence type="ECO:0000256" key="7">
    <source>
        <dbReference type="ARBA" id="ARBA00022884"/>
    </source>
</evidence>
<dbReference type="Proteomes" id="UP000030624">
    <property type="component" value="Chromosome"/>
</dbReference>
<proteinExistence type="inferred from homology"/>
<dbReference type="PANTHER" id="PTHR36427">
    <property type="entry name" value="54S RIBOSOMAL PROTEIN L1, MITOCHONDRIAL"/>
    <property type="match status" value="1"/>
</dbReference>
<dbReference type="Gene3D" id="3.40.50.790">
    <property type="match status" value="1"/>
</dbReference>
<dbReference type="Gene3D" id="3.30.190.20">
    <property type="match status" value="1"/>
</dbReference>
<keyword evidence="6 11" id="KW-0810">Translation regulation</keyword>
<evidence type="ECO:0000313" key="14">
    <source>
        <dbReference type="Proteomes" id="UP000030624"/>
    </source>
</evidence>
<comment type="similarity">
    <text evidence="1 11 12">Belongs to the universal ribosomal protein uL1 family.</text>
</comment>
<dbReference type="GO" id="GO:0019843">
    <property type="term" value="F:rRNA binding"/>
    <property type="evidence" value="ECO:0007669"/>
    <property type="project" value="UniProtKB-UniRule"/>
</dbReference>
<evidence type="ECO:0000256" key="4">
    <source>
        <dbReference type="ARBA" id="ARBA00022555"/>
    </source>
</evidence>
<dbReference type="GO" id="GO:0006417">
    <property type="term" value="P:regulation of translation"/>
    <property type="evidence" value="ECO:0007669"/>
    <property type="project" value="UniProtKB-KW"/>
</dbReference>
<accession>A0A0A7GHK6</accession>
<dbReference type="GO" id="GO:0006412">
    <property type="term" value="P:translation"/>
    <property type="evidence" value="ECO:0007669"/>
    <property type="project" value="UniProtKB-UniRule"/>
</dbReference>
<dbReference type="GeneID" id="24797981"/>
<dbReference type="GO" id="GO:0003735">
    <property type="term" value="F:structural constituent of ribosome"/>
    <property type="evidence" value="ECO:0007669"/>
    <property type="project" value="InterPro"/>
</dbReference>
<name>A0A0A7GHK6_GEOAI</name>
<dbReference type="PROSITE" id="PS01199">
    <property type="entry name" value="RIBOSOMAL_L1"/>
    <property type="match status" value="1"/>
</dbReference>
<gene>
    <name evidence="11" type="primary">rpl1</name>
    <name evidence="13" type="ORF">GACE_1396</name>
</gene>
<dbReference type="InterPro" id="IPR016095">
    <property type="entry name" value="Ribosomal_uL1_3-a/b-sand"/>
</dbReference>
<dbReference type="AlphaFoldDB" id="A0A0A7GHK6"/>
<sequence length="215" mass="23781">MLVEKSLLEEKIGEAINGAKPRKFTETVEMAVNLRNLDMKKPENRLDSLVLLPKGLGKPRRIGVFARGETALKAKEAGADVLVSPEEIDELAKNKREARKLANKVDFFIAEAPLMPEIGKKLGQVLGPRGKMPQPLPPGADPTPLIERLRNSVRVRTRDKLTFHAPIGTRDMDAADIAENAMEILKVVENKYDNAQQIVKSVYVKTTMGPAVRVI</sequence>
<dbReference type="HOGENOM" id="CLU_062853_4_0_2"/>
<evidence type="ECO:0000256" key="5">
    <source>
        <dbReference type="ARBA" id="ARBA00022730"/>
    </source>
</evidence>
<dbReference type="PIRSF" id="PIRSF002155">
    <property type="entry name" value="Ribosomal_L1"/>
    <property type="match status" value="1"/>
</dbReference>
<dbReference type="STRING" id="565033.GACE_1396"/>
<evidence type="ECO:0000256" key="10">
    <source>
        <dbReference type="ARBA" id="ARBA00045545"/>
    </source>
</evidence>
<evidence type="ECO:0000313" key="13">
    <source>
        <dbReference type="EMBL" id="AIY90437.1"/>
    </source>
</evidence>
<dbReference type="PANTHER" id="PTHR36427:SF3">
    <property type="entry name" value="LARGE RIBOSOMAL SUBUNIT PROTEIN UL1M"/>
    <property type="match status" value="1"/>
</dbReference>
<keyword evidence="9 11" id="KW-0687">Ribonucleoprotein</keyword>
<keyword evidence="7 11" id="KW-0694">RNA-binding</keyword>
<reference evidence="13 14" key="1">
    <citation type="journal article" date="2015" name="Appl. Environ. Microbiol.">
        <title>The Geoglobus acetivorans genome: Fe(III) reduction, acetate utilization, autotrophic growth, and degradation of aromatic compounds in a hyperthermophilic archaeon.</title>
        <authorList>
            <person name="Mardanov A.V."/>
            <person name="Slododkina G.B."/>
            <person name="Slobodkin A.I."/>
            <person name="Beletsky A.V."/>
            <person name="Gavrilov S.N."/>
            <person name="Kublanov I.V."/>
            <person name="Bonch-Osmolovskaya E.A."/>
            <person name="Skryabin K.G."/>
            <person name="Ravin N.V."/>
        </authorList>
    </citation>
    <scope>NUCLEOTIDE SEQUENCE [LARGE SCALE GENOMIC DNA]</scope>
    <source>
        <strain evidence="13 14">SBH6</strain>
    </source>
</reference>
<dbReference type="EMBL" id="CP009552">
    <property type="protein sequence ID" value="AIY90437.1"/>
    <property type="molecule type" value="Genomic_DNA"/>
</dbReference>
<evidence type="ECO:0000256" key="8">
    <source>
        <dbReference type="ARBA" id="ARBA00022980"/>
    </source>
</evidence>